<evidence type="ECO:0000313" key="1">
    <source>
        <dbReference type="EMBL" id="ATI18820.1"/>
    </source>
</evidence>
<name>A0A291LHF3_9CAUD</name>
<sequence>MILSQNLPGSKPGFQMREVCKLSNSVAARNRRNKRKGSEWESDLRDGLRTEGFDVESLRLAGKEDEGDLVIREGDGKYLVIEAKNAKFEPGVFLGEAIVERENFAKHRGLDLEDVESIVVVKRRGKNWRKAFVLTTVEDYLGLDPQ</sequence>
<dbReference type="Gene3D" id="3.40.1350.10">
    <property type="match status" value="1"/>
</dbReference>
<gene>
    <name evidence="1" type="ORF">SEA_DIANE_36</name>
</gene>
<organism evidence="1 2">
    <name type="scientific">Streptomyces phage Diane</name>
    <dbReference type="NCBI Taxonomy" id="2041207"/>
    <lineage>
        <taxon>Viruses</taxon>
        <taxon>Duplodnaviria</taxon>
        <taxon>Heunggongvirae</taxon>
        <taxon>Uroviricota</taxon>
        <taxon>Caudoviricetes</taxon>
        <taxon>Arquatrovirinae</taxon>
        <taxon>Omarvirus</taxon>
        <taxon>Omarvirus diane</taxon>
    </lineage>
</organism>
<protein>
    <submittedName>
        <fullName evidence="1">Holliday junction resolvase</fullName>
    </submittedName>
</protein>
<dbReference type="EMBL" id="MF766046">
    <property type="protein sequence ID" value="ATI18820.1"/>
    <property type="molecule type" value="Genomic_DNA"/>
</dbReference>
<dbReference type="InterPro" id="IPR011856">
    <property type="entry name" value="tRNA_endonuc-like_dom_sf"/>
</dbReference>
<evidence type="ECO:0000313" key="2">
    <source>
        <dbReference type="Proteomes" id="UP000230725"/>
    </source>
</evidence>
<dbReference type="GO" id="GO:0003676">
    <property type="term" value="F:nucleic acid binding"/>
    <property type="evidence" value="ECO:0007669"/>
    <property type="project" value="InterPro"/>
</dbReference>
<proteinExistence type="predicted"/>
<keyword evidence="2" id="KW-1185">Reference proteome</keyword>
<reference evidence="1 2" key="1">
    <citation type="submission" date="2017-08" db="EMBL/GenBank/DDBJ databases">
        <authorList>
            <person name="Jones O.D."/>
            <person name="Rapp I.M."/>
            <person name="Layton S."/>
            <person name="Bhuiyan S."/>
            <person name="Kim T."/>
            <person name="Hughes L.E."/>
            <person name="Garlena R.A."/>
            <person name="Russell D.A."/>
            <person name="Pope W.H."/>
            <person name="Jacobs-Sera D."/>
            <person name="Hendrix R.W."/>
            <person name="Hatfull G.F."/>
        </authorList>
    </citation>
    <scope>NUCLEOTIDE SEQUENCE [LARGE SCALE GENOMIC DNA]</scope>
</reference>
<accession>A0A291LHF3</accession>
<dbReference type="Proteomes" id="UP000230725">
    <property type="component" value="Segment"/>
</dbReference>